<evidence type="ECO:0000313" key="1">
    <source>
        <dbReference type="EMBL" id="MFD1292409.1"/>
    </source>
</evidence>
<evidence type="ECO:0008006" key="3">
    <source>
        <dbReference type="Google" id="ProtNLM"/>
    </source>
</evidence>
<comment type="caution">
    <text evidence="1">The sequence shown here is derived from an EMBL/GenBank/DDBJ whole genome shotgun (WGS) entry which is preliminary data.</text>
</comment>
<name>A0ABW3WJ12_9FLAO</name>
<reference evidence="2" key="1">
    <citation type="journal article" date="2019" name="Int. J. Syst. Evol. Microbiol.">
        <title>The Global Catalogue of Microorganisms (GCM) 10K type strain sequencing project: providing services to taxonomists for standard genome sequencing and annotation.</title>
        <authorList>
            <consortium name="The Broad Institute Genomics Platform"/>
            <consortium name="The Broad Institute Genome Sequencing Center for Infectious Disease"/>
            <person name="Wu L."/>
            <person name="Ma J."/>
        </authorList>
    </citation>
    <scope>NUCLEOTIDE SEQUENCE [LARGE SCALE GENOMIC DNA]</scope>
    <source>
        <strain evidence="2">CCUG 62221</strain>
    </source>
</reference>
<dbReference type="EMBL" id="JBHTMV010000001">
    <property type="protein sequence ID" value="MFD1292409.1"/>
    <property type="molecule type" value="Genomic_DNA"/>
</dbReference>
<protein>
    <recommendedName>
        <fullName evidence="3">ParB/Sulfiredoxin domain-containing protein</fullName>
    </recommendedName>
</protein>
<gene>
    <name evidence="1" type="ORF">ACFQ5N_01060</name>
</gene>
<keyword evidence="2" id="KW-1185">Reference proteome</keyword>
<accession>A0ABW3WJ12</accession>
<dbReference type="Proteomes" id="UP001597241">
    <property type="component" value="Unassembled WGS sequence"/>
</dbReference>
<evidence type="ECO:0000313" key="2">
    <source>
        <dbReference type="Proteomes" id="UP001597241"/>
    </source>
</evidence>
<dbReference type="RefSeq" id="WP_386806994.1">
    <property type="nucleotide sequence ID" value="NZ_JBHTMV010000001.1"/>
</dbReference>
<sequence>MTKRALNNAREKNNREIPNYENWDNDYIEQYQILLIEYLKKTSPEKLNFNPNFIDIIDGRLRFGLAKHYGVLSVGLTSFLEYI</sequence>
<organism evidence="1 2">
    <name type="scientific">Lutibacter holmesii</name>
    <dbReference type="NCBI Taxonomy" id="1137985"/>
    <lineage>
        <taxon>Bacteria</taxon>
        <taxon>Pseudomonadati</taxon>
        <taxon>Bacteroidota</taxon>
        <taxon>Flavobacteriia</taxon>
        <taxon>Flavobacteriales</taxon>
        <taxon>Flavobacteriaceae</taxon>
        <taxon>Lutibacter</taxon>
    </lineage>
</organism>
<proteinExistence type="predicted"/>